<evidence type="ECO:0000313" key="2">
    <source>
        <dbReference type="Proteomes" id="UP001595698"/>
    </source>
</evidence>
<dbReference type="RefSeq" id="WP_386191188.1">
    <property type="nucleotide sequence ID" value="NZ_JBHSBC010000021.1"/>
</dbReference>
<dbReference type="EMBL" id="JBHSBC010000021">
    <property type="protein sequence ID" value="MFC3982711.1"/>
    <property type="molecule type" value="Genomic_DNA"/>
</dbReference>
<gene>
    <name evidence="1" type="ORF">ACFOYY_21400</name>
</gene>
<reference evidence="2" key="1">
    <citation type="journal article" date="2019" name="Int. J. Syst. Evol. Microbiol.">
        <title>The Global Catalogue of Microorganisms (GCM) 10K type strain sequencing project: providing services to taxonomists for standard genome sequencing and annotation.</title>
        <authorList>
            <consortium name="The Broad Institute Genomics Platform"/>
            <consortium name="The Broad Institute Genome Sequencing Center for Infectious Disease"/>
            <person name="Wu L."/>
            <person name="Ma J."/>
        </authorList>
    </citation>
    <scope>NUCLEOTIDE SEQUENCE [LARGE SCALE GENOMIC DNA]</scope>
    <source>
        <strain evidence="2">TBRC 7912</strain>
    </source>
</reference>
<sequence>MNNDQPIEGFELYATVEEIRQRDFPDLDADLVAEVLTMQRLHSEDQAEARSKTEQAISRWVAQHLGKEEV</sequence>
<keyword evidence="2" id="KW-1185">Reference proteome</keyword>
<comment type="caution">
    <text evidence="1">The sequence shown here is derived from an EMBL/GenBank/DDBJ whole genome shotgun (WGS) entry which is preliminary data.</text>
</comment>
<dbReference type="Proteomes" id="UP001595698">
    <property type="component" value="Unassembled WGS sequence"/>
</dbReference>
<evidence type="ECO:0000313" key="1">
    <source>
        <dbReference type="EMBL" id="MFC3982711.1"/>
    </source>
</evidence>
<name>A0ABV8F2H3_9ACTN</name>
<protein>
    <submittedName>
        <fullName evidence="1">Uncharacterized protein</fullName>
    </submittedName>
</protein>
<proteinExistence type="predicted"/>
<organism evidence="1 2">
    <name type="scientific">Streptosporangium jomthongense</name>
    <dbReference type="NCBI Taxonomy" id="1193683"/>
    <lineage>
        <taxon>Bacteria</taxon>
        <taxon>Bacillati</taxon>
        <taxon>Actinomycetota</taxon>
        <taxon>Actinomycetes</taxon>
        <taxon>Streptosporangiales</taxon>
        <taxon>Streptosporangiaceae</taxon>
        <taxon>Streptosporangium</taxon>
    </lineage>
</organism>
<accession>A0ABV8F2H3</accession>